<dbReference type="PANTHER" id="PTHR10569">
    <property type="entry name" value="GLYCOGEN DEBRANCHING ENZYME"/>
    <property type="match status" value="1"/>
</dbReference>
<evidence type="ECO:0000313" key="2">
    <source>
        <dbReference type="Proteomes" id="UP001153148"/>
    </source>
</evidence>
<keyword evidence="2" id="KW-1185">Reference proteome</keyword>
<evidence type="ECO:0000313" key="1">
    <source>
        <dbReference type="EMBL" id="CAG2069058.1"/>
    </source>
</evidence>
<protein>
    <submittedName>
        <fullName evidence="1">Uncharacterized protein</fullName>
    </submittedName>
</protein>
<proteinExistence type="predicted"/>
<dbReference type="EMBL" id="CAJPIN010114495">
    <property type="protein sequence ID" value="CAG2069058.1"/>
    <property type="molecule type" value="Genomic_DNA"/>
</dbReference>
<organism evidence="1 2">
    <name type="scientific">Timema podura</name>
    <name type="common">Walking stick</name>
    <dbReference type="NCBI Taxonomy" id="61482"/>
    <lineage>
        <taxon>Eukaryota</taxon>
        <taxon>Metazoa</taxon>
        <taxon>Ecdysozoa</taxon>
        <taxon>Arthropoda</taxon>
        <taxon>Hexapoda</taxon>
        <taxon>Insecta</taxon>
        <taxon>Pterygota</taxon>
        <taxon>Neoptera</taxon>
        <taxon>Polyneoptera</taxon>
        <taxon>Phasmatodea</taxon>
        <taxon>Timematodea</taxon>
        <taxon>Timematoidea</taxon>
        <taxon>Timematidae</taxon>
        <taxon>Timema</taxon>
    </lineage>
</organism>
<reference evidence="1" key="1">
    <citation type="submission" date="2021-03" db="EMBL/GenBank/DDBJ databases">
        <authorList>
            <person name="Tran Van P."/>
        </authorList>
    </citation>
    <scope>NUCLEOTIDE SEQUENCE</scope>
</reference>
<gene>
    <name evidence="1" type="ORF">TPAB3V08_LOCUS16001</name>
</gene>
<dbReference type="InterPro" id="IPR010401">
    <property type="entry name" value="AGL/Gdb1"/>
</dbReference>
<dbReference type="Proteomes" id="UP001153148">
    <property type="component" value="Unassembled WGS sequence"/>
</dbReference>
<dbReference type="PANTHER" id="PTHR10569:SF2">
    <property type="entry name" value="GLYCOGEN DEBRANCHING ENZYME"/>
    <property type="match status" value="1"/>
</dbReference>
<comment type="caution">
    <text evidence="1">The sequence shown here is derived from an EMBL/GenBank/DDBJ whole genome shotgun (WGS) entry which is preliminary data.</text>
</comment>
<name>A0ABN7PMX1_TIMPD</name>
<accession>A0ABN7PMX1</accession>
<sequence>MACCATGSNRGYDELVPHHIHVVDETRYYTEWADEPGTPLTVGYHSGIISAKRALNNLHFMLGASGYNQEVTLRISHSSLMSSDRMKPRSGDLVVMIDFL</sequence>